<dbReference type="PRINTS" id="PR00599">
    <property type="entry name" value="MAPEPTIDASE"/>
</dbReference>
<proteinExistence type="inferred from homology"/>
<dbReference type="GO" id="GO:0006508">
    <property type="term" value="P:proteolysis"/>
    <property type="evidence" value="ECO:0007669"/>
    <property type="project" value="UniProtKB-KW"/>
</dbReference>
<evidence type="ECO:0000256" key="3">
    <source>
        <dbReference type="ARBA" id="ARBA00022670"/>
    </source>
</evidence>
<evidence type="ECO:0000259" key="8">
    <source>
        <dbReference type="Pfam" id="PF00557"/>
    </source>
</evidence>
<dbReference type="AlphaFoldDB" id="A0A3N4MGF7"/>
<comment type="cofactor">
    <cofactor evidence="6">
        <name>Co(2+)</name>
        <dbReference type="ChEBI" id="CHEBI:48828"/>
    </cofactor>
    <cofactor evidence="6">
        <name>Zn(2+)</name>
        <dbReference type="ChEBI" id="CHEBI:29105"/>
    </cofactor>
    <cofactor evidence="6">
        <name>Mn(2+)</name>
        <dbReference type="ChEBI" id="CHEBI:29035"/>
    </cofactor>
    <cofactor evidence="6">
        <name>Fe(2+)</name>
        <dbReference type="ChEBI" id="CHEBI:29033"/>
    </cofactor>
    <text evidence="6">Binds 2 divalent metal cations per subunit. Has a high-affinity and a low affinity metal-binding site. The true nature of the physiological cofactor is under debate. The enzyme is active with cobalt, zinc, manganese or divalent iron ions. Most likely, methionine aminopeptidases function as mononuclear Fe(2+)-metalloproteases under physiological conditions, and the catalytically relevant metal-binding site has been assigned to the histidine-containing high-affinity site.</text>
</comment>
<keyword evidence="2 6" id="KW-0031">Aminopeptidase</keyword>
<dbReference type="OrthoDB" id="9802055at2"/>
<evidence type="ECO:0000256" key="1">
    <source>
        <dbReference type="ARBA" id="ARBA00002521"/>
    </source>
</evidence>
<dbReference type="PANTHER" id="PTHR43330:SF27">
    <property type="entry name" value="METHIONINE AMINOPEPTIDASE"/>
    <property type="match status" value="1"/>
</dbReference>
<evidence type="ECO:0000256" key="5">
    <source>
        <dbReference type="ARBA" id="ARBA00022801"/>
    </source>
</evidence>
<dbReference type="InterPro" id="IPR002467">
    <property type="entry name" value="Pept_M24A_MAP1"/>
</dbReference>
<feature type="binding site" evidence="6">
    <location>
        <position position="202"/>
    </location>
    <ligand>
        <name>a divalent metal cation</name>
        <dbReference type="ChEBI" id="CHEBI:60240"/>
        <label>2</label>
        <note>catalytic</note>
    </ligand>
</feature>
<feature type="domain" description="Peptidase M24" evidence="8">
    <location>
        <begin position="11"/>
        <end position="239"/>
    </location>
</feature>
<name>A0A3N4MGF7_9BACT</name>
<comment type="similarity">
    <text evidence="6">Belongs to the peptidase M24A family. Methionine aminopeptidase type 1 subfamily.</text>
</comment>
<evidence type="ECO:0000256" key="7">
    <source>
        <dbReference type="RuleBase" id="RU003653"/>
    </source>
</evidence>
<feature type="binding site" evidence="6">
    <location>
        <position position="105"/>
    </location>
    <ligand>
        <name>a divalent metal cation</name>
        <dbReference type="ChEBI" id="CHEBI:60240"/>
        <label>2</label>
        <note>catalytic</note>
    </ligand>
</feature>
<comment type="caution">
    <text evidence="9">The sequence shown here is derived from an EMBL/GenBank/DDBJ whole genome shotgun (WGS) entry which is preliminary data.</text>
</comment>
<dbReference type="GO" id="GO:0070006">
    <property type="term" value="F:metalloaminopeptidase activity"/>
    <property type="evidence" value="ECO:0007669"/>
    <property type="project" value="UniProtKB-UniRule"/>
</dbReference>
<dbReference type="InterPro" id="IPR036005">
    <property type="entry name" value="Creatinase/aminopeptidase-like"/>
</dbReference>
<dbReference type="GO" id="GO:0005829">
    <property type="term" value="C:cytosol"/>
    <property type="evidence" value="ECO:0007669"/>
    <property type="project" value="TreeGrafter"/>
</dbReference>
<dbReference type="PANTHER" id="PTHR43330">
    <property type="entry name" value="METHIONINE AMINOPEPTIDASE"/>
    <property type="match status" value="1"/>
</dbReference>
<comment type="subunit">
    <text evidence="6">Monomer.</text>
</comment>
<keyword evidence="10" id="KW-1185">Reference proteome</keyword>
<accession>A0A3N4MGF7</accession>
<feature type="binding site" evidence="6">
    <location>
        <position position="233"/>
    </location>
    <ligand>
        <name>a divalent metal cation</name>
        <dbReference type="ChEBI" id="CHEBI:60240"/>
        <label>1</label>
    </ligand>
</feature>
<dbReference type="InterPro" id="IPR000994">
    <property type="entry name" value="Pept_M24"/>
</dbReference>
<evidence type="ECO:0000313" key="10">
    <source>
        <dbReference type="Proteomes" id="UP000279089"/>
    </source>
</evidence>
<keyword evidence="3 6" id="KW-0645">Protease</keyword>
<feature type="binding site" evidence="6">
    <location>
        <position position="77"/>
    </location>
    <ligand>
        <name>substrate</name>
    </ligand>
</feature>
<dbReference type="RefSeq" id="WP_120516904.1">
    <property type="nucleotide sequence ID" value="NZ_QXZY01000007.1"/>
</dbReference>
<sequence>MIHYKTKEEIELIRESAQLVSATLAEVASRLKPGMSTLDVDAIAETFIRDHGAVPSFKNYKGFPNTCCISVNEAVVHGIPNGYTLREGDIVSVDVGVYKNGFHGDSAYTFAIGEIPTHVQKLMASTKVALAKGIEKAIVGNRVGDIAYAIQEYVEKERGYGVVRELVGHGLGRDLHEDPQVPNYGRRGSGAVLKEGLVIAIEPMVNLGTRDVEYLEDGWTVVTRDRKASVHYEHTVAVAKGKPDMLSSFAEIEVAERTNTALFSGHIPAAVS</sequence>
<reference evidence="10" key="1">
    <citation type="submission" date="2018-11" db="EMBL/GenBank/DDBJ databases">
        <title>Chitinophaga lutea sp.nov., isolate from arsenic contaminated soil.</title>
        <authorList>
            <person name="Zong Y."/>
        </authorList>
    </citation>
    <scope>NUCLEOTIDE SEQUENCE [LARGE SCALE GENOMIC DNA]</scope>
    <source>
        <strain evidence="10">YLT18</strain>
    </source>
</reference>
<keyword evidence="4 6" id="KW-0479">Metal-binding</keyword>
<feature type="binding site" evidence="6">
    <location>
        <position position="169"/>
    </location>
    <ligand>
        <name>a divalent metal cation</name>
        <dbReference type="ChEBI" id="CHEBI:60240"/>
        <label>2</label>
        <note>catalytic</note>
    </ligand>
</feature>
<feature type="binding site" evidence="6">
    <location>
        <position position="94"/>
    </location>
    <ligand>
        <name>a divalent metal cation</name>
        <dbReference type="ChEBI" id="CHEBI:60240"/>
        <label>1</label>
    </ligand>
</feature>
<comment type="catalytic activity">
    <reaction evidence="6 7">
        <text>Release of N-terminal amino acids, preferentially methionine, from peptides and arylamides.</text>
        <dbReference type="EC" id="3.4.11.18"/>
    </reaction>
</comment>
<evidence type="ECO:0000256" key="2">
    <source>
        <dbReference type="ARBA" id="ARBA00022438"/>
    </source>
</evidence>
<dbReference type="GO" id="GO:0004239">
    <property type="term" value="F:initiator methionyl aminopeptidase activity"/>
    <property type="evidence" value="ECO:0007669"/>
    <property type="project" value="UniProtKB-UniRule"/>
</dbReference>
<dbReference type="CDD" id="cd01086">
    <property type="entry name" value="MetAP1"/>
    <property type="match status" value="1"/>
</dbReference>
<dbReference type="GO" id="GO:0046872">
    <property type="term" value="F:metal ion binding"/>
    <property type="evidence" value="ECO:0007669"/>
    <property type="project" value="UniProtKB-UniRule"/>
</dbReference>
<feature type="binding site" evidence="6">
    <location>
        <position position="176"/>
    </location>
    <ligand>
        <name>substrate</name>
    </ligand>
</feature>
<feature type="binding site" evidence="6">
    <location>
        <position position="233"/>
    </location>
    <ligand>
        <name>a divalent metal cation</name>
        <dbReference type="ChEBI" id="CHEBI:60240"/>
        <label>2</label>
        <note>catalytic</note>
    </ligand>
</feature>
<dbReference type="Gene3D" id="3.90.230.10">
    <property type="entry name" value="Creatinase/methionine aminopeptidase superfamily"/>
    <property type="match status" value="1"/>
</dbReference>
<dbReference type="SUPFAM" id="SSF55920">
    <property type="entry name" value="Creatinase/aminopeptidase"/>
    <property type="match status" value="1"/>
</dbReference>
<dbReference type="NCBIfam" id="TIGR00500">
    <property type="entry name" value="met_pdase_I"/>
    <property type="match status" value="1"/>
</dbReference>
<gene>
    <name evidence="6 9" type="primary">map</name>
    <name evidence="9" type="ORF">EG028_12210</name>
</gene>
<comment type="function">
    <text evidence="1 6">Removes the N-terminal methionine from nascent proteins. The N-terminal methionine is often cleaved when the second residue in the primary sequence is small and uncharged (Met-Ala-, Cys, Gly, Pro, Ser, Thr, or Val). Requires deformylation of the N(alpha)-formylated initiator methionine before it can be hydrolyzed.</text>
</comment>
<dbReference type="Proteomes" id="UP000279089">
    <property type="component" value="Unassembled WGS sequence"/>
</dbReference>
<evidence type="ECO:0000256" key="6">
    <source>
        <dbReference type="HAMAP-Rule" id="MF_01974"/>
    </source>
</evidence>
<dbReference type="InterPro" id="IPR001714">
    <property type="entry name" value="Pept_M24_MAP"/>
</dbReference>
<evidence type="ECO:0000313" key="9">
    <source>
        <dbReference type="EMBL" id="RPD40787.1"/>
    </source>
</evidence>
<dbReference type="HAMAP" id="MF_01974">
    <property type="entry name" value="MetAP_1"/>
    <property type="match status" value="1"/>
</dbReference>
<evidence type="ECO:0000256" key="4">
    <source>
        <dbReference type="ARBA" id="ARBA00022723"/>
    </source>
</evidence>
<keyword evidence="5 6" id="KW-0378">Hydrolase</keyword>
<protein>
    <recommendedName>
        <fullName evidence="6 7">Methionine aminopeptidase</fullName>
        <shortName evidence="6">MAP</shortName>
        <shortName evidence="6">MetAP</shortName>
        <ecNumber evidence="6 7">3.4.11.18</ecNumber>
    </recommendedName>
    <alternativeName>
        <fullName evidence="6">Peptidase M</fullName>
    </alternativeName>
</protein>
<dbReference type="EC" id="3.4.11.18" evidence="6 7"/>
<dbReference type="EMBL" id="RMBX01000006">
    <property type="protein sequence ID" value="RPD40787.1"/>
    <property type="molecule type" value="Genomic_DNA"/>
</dbReference>
<organism evidence="9 10">
    <name type="scientific">Chitinophaga barathri</name>
    <dbReference type="NCBI Taxonomy" id="1647451"/>
    <lineage>
        <taxon>Bacteria</taxon>
        <taxon>Pseudomonadati</taxon>
        <taxon>Bacteroidota</taxon>
        <taxon>Chitinophagia</taxon>
        <taxon>Chitinophagales</taxon>
        <taxon>Chitinophagaceae</taxon>
        <taxon>Chitinophaga</taxon>
    </lineage>
</organism>
<dbReference type="Pfam" id="PF00557">
    <property type="entry name" value="Peptidase_M24"/>
    <property type="match status" value="1"/>
</dbReference>
<feature type="binding site" evidence="6">
    <location>
        <position position="105"/>
    </location>
    <ligand>
        <name>a divalent metal cation</name>
        <dbReference type="ChEBI" id="CHEBI:60240"/>
        <label>1</label>
    </ligand>
</feature>